<evidence type="ECO:0000313" key="3">
    <source>
        <dbReference type="Proteomes" id="UP000017081"/>
    </source>
</evidence>
<sequence>MTNILVGFWKFLICFGLVWYVVTIGIVGVKGFKNIKTMLGGINAREEK</sequence>
<feature type="transmembrane region" description="Helical" evidence="1">
    <location>
        <begin position="6"/>
        <end position="29"/>
    </location>
</feature>
<proteinExistence type="predicted"/>
<evidence type="ECO:0000256" key="1">
    <source>
        <dbReference type="SAM" id="Phobius"/>
    </source>
</evidence>
<keyword evidence="3" id="KW-1185">Reference proteome</keyword>
<dbReference type="HOGENOM" id="CLU_217307_0_0_0"/>
<comment type="caution">
    <text evidence="2">The sequence shown here is derived from an EMBL/GenBank/DDBJ whole genome shotgun (WGS) entry which is preliminary data.</text>
</comment>
<dbReference type="AlphaFoldDB" id="U7VBC2"/>
<evidence type="ECO:0000313" key="2">
    <source>
        <dbReference type="EMBL" id="ERT69017.1"/>
    </source>
</evidence>
<organism evidence="2 3">
    <name type="scientific">Cetobacterium somerae ATCC BAA-474</name>
    <dbReference type="NCBI Taxonomy" id="1319815"/>
    <lineage>
        <taxon>Bacteria</taxon>
        <taxon>Fusobacteriati</taxon>
        <taxon>Fusobacteriota</taxon>
        <taxon>Fusobacteriia</taxon>
        <taxon>Fusobacteriales</taxon>
        <taxon>Fusobacteriaceae</taxon>
        <taxon>Cetobacterium</taxon>
    </lineage>
</organism>
<accession>U7VBC2</accession>
<keyword evidence="1" id="KW-0812">Transmembrane</keyword>
<dbReference type="EMBL" id="AXZF01000038">
    <property type="protein sequence ID" value="ERT69017.1"/>
    <property type="molecule type" value="Genomic_DNA"/>
</dbReference>
<keyword evidence="1" id="KW-1133">Transmembrane helix</keyword>
<gene>
    <name evidence="2" type="ORF">HMPREF0202_00983</name>
</gene>
<name>U7VBC2_9FUSO</name>
<dbReference type="eggNOG" id="ENOG5033ICW">
    <property type="taxonomic scope" value="Bacteria"/>
</dbReference>
<dbReference type="Proteomes" id="UP000017081">
    <property type="component" value="Unassembled WGS sequence"/>
</dbReference>
<protein>
    <submittedName>
        <fullName evidence="2">Uncharacterized protein</fullName>
    </submittedName>
</protein>
<dbReference type="RefSeq" id="WP_023050524.1">
    <property type="nucleotide sequence ID" value="NZ_CP173062.2"/>
</dbReference>
<keyword evidence="1" id="KW-0472">Membrane</keyword>
<reference evidence="2 3" key="1">
    <citation type="submission" date="2013-08" db="EMBL/GenBank/DDBJ databases">
        <authorList>
            <person name="Weinstock G."/>
            <person name="Sodergren E."/>
            <person name="Wylie T."/>
            <person name="Fulton L."/>
            <person name="Fulton R."/>
            <person name="Fronick C."/>
            <person name="O'Laughlin M."/>
            <person name="Godfrey J."/>
            <person name="Miner T."/>
            <person name="Herter B."/>
            <person name="Appelbaum E."/>
            <person name="Cordes M."/>
            <person name="Lek S."/>
            <person name="Wollam A."/>
            <person name="Pepin K.H."/>
            <person name="Palsikar V.B."/>
            <person name="Mitreva M."/>
            <person name="Wilson R.K."/>
        </authorList>
    </citation>
    <scope>NUCLEOTIDE SEQUENCE [LARGE SCALE GENOMIC DNA]</scope>
    <source>
        <strain evidence="2 3">ATCC BAA-474</strain>
    </source>
</reference>